<dbReference type="Gene3D" id="1.10.150.300">
    <property type="entry name" value="TGS-like domain"/>
    <property type="match status" value="1"/>
</dbReference>
<dbReference type="Pfam" id="PF06071">
    <property type="entry name" value="YchF-GTPase_C"/>
    <property type="match status" value="1"/>
</dbReference>
<dbReference type="GO" id="GO:0005737">
    <property type="term" value="C:cytoplasm"/>
    <property type="evidence" value="ECO:0007669"/>
    <property type="project" value="TreeGrafter"/>
</dbReference>
<feature type="binding site" evidence="6">
    <location>
        <begin position="12"/>
        <end position="17"/>
    </location>
    <ligand>
        <name>ATP</name>
        <dbReference type="ChEBI" id="CHEBI:30616"/>
    </ligand>
</feature>
<dbReference type="GO" id="GO:0043023">
    <property type="term" value="F:ribosomal large subunit binding"/>
    <property type="evidence" value="ECO:0007669"/>
    <property type="project" value="UniProtKB-UniRule"/>
</dbReference>
<evidence type="ECO:0000256" key="4">
    <source>
        <dbReference type="ARBA" id="ARBA00022840"/>
    </source>
</evidence>
<dbReference type="EMBL" id="LCJZ01000006">
    <property type="protein sequence ID" value="KKT87086.1"/>
    <property type="molecule type" value="Genomic_DNA"/>
</dbReference>
<keyword evidence="5" id="KW-0460">Magnesium</keyword>
<dbReference type="InterPro" id="IPR004396">
    <property type="entry name" value="ATPase_YchF/OLA1"/>
</dbReference>
<keyword evidence="4 6" id="KW-0067">ATP-binding</keyword>
<dbReference type="AlphaFoldDB" id="A0A0G1KU09"/>
<dbReference type="InterPro" id="IPR012676">
    <property type="entry name" value="TGS-like"/>
</dbReference>
<evidence type="ECO:0000313" key="9">
    <source>
        <dbReference type="EMBL" id="KKT87086.1"/>
    </source>
</evidence>
<organism evidence="9 10">
    <name type="scientific">candidate division Kazan bacterium GW2011_GWB1_45_10</name>
    <dbReference type="NCBI Taxonomy" id="1620411"/>
    <lineage>
        <taxon>Bacteria</taxon>
        <taxon>Bacteria division Kazan-3B-28</taxon>
    </lineage>
</organism>
<dbReference type="InterPro" id="IPR027417">
    <property type="entry name" value="P-loop_NTPase"/>
</dbReference>
<dbReference type="InterPro" id="IPR023192">
    <property type="entry name" value="TGS-like_dom_sf"/>
</dbReference>
<dbReference type="CDD" id="cd04867">
    <property type="entry name" value="TGS_YchF_OLA1"/>
    <property type="match status" value="1"/>
</dbReference>
<dbReference type="GO" id="GO:0005524">
    <property type="term" value="F:ATP binding"/>
    <property type="evidence" value="ECO:0007669"/>
    <property type="project" value="UniProtKB-UniRule"/>
</dbReference>
<dbReference type="InterPro" id="IPR006073">
    <property type="entry name" value="GTP-bd"/>
</dbReference>
<accession>A0A0G1KU09</accession>
<evidence type="ECO:0000256" key="2">
    <source>
        <dbReference type="ARBA" id="ARBA00022723"/>
    </source>
</evidence>
<dbReference type="GO" id="GO:0005525">
    <property type="term" value="F:GTP binding"/>
    <property type="evidence" value="ECO:0007669"/>
    <property type="project" value="InterPro"/>
</dbReference>
<dbReference type="PATRIC" id="fig|1620411.3.peg.76"/>
<evidence type="ECO:0000256" key="3">
    <source>
        <dbReference type="ARBA" id="ARBA00022741"/>
    </source>
</evidence>
<comment type="function">
    <text evidence="6">ATPase that binds to both the 70S ribosome and the 50S ribosomal subunit in a nucleotide-independent manner.</text>
</comment>
<evidence type="ECO:0000256" key="1">
    <source>
        <dbReference type="ARBA" id="ARBA00001946"/>
    </source>
</evidence>
<dbReference type="SUPFAM" id="SSF81271">
    <property type="entry name" value="TGS-like"/>
    <property type="match status" value="1"/>
</dbReference>
<dbReference type="HAMAP" id="MF_00944">
    <property type="entry name" value="YchF_OLA1_ATPase"/>
    <property type="match status" value="1"/>
</dbReference>
<comment type="cofactor">
    <cofactor evidence="1">
        <name>Mg(2+)</name>
        <dbReference type="ChEBI" id="CHEBI:18420"/>
    </cofactor>
</comment>
<dbReference type="PROSITE" id="PS51710">
    <property type="entry name" value="G_OBG"/>
    <property type="match status" value="1"/>
</dbReference>
<dbReference type="FunFam" id="1.10.150.300:FF:000001">
    <property type="entry name" value="Ribosome-binding ATPase YchF"/>
    <property type="match status" value="1"/>
</dbReference>
<keyword evidence="3 6" id="KW-0547">Nucleotide-binding</keyword>
<protein>
    <recommendedName>
        <fullName evidence="6">Ribosome-binding ATPase YchF</fullName>
    </recommendedName>
</protein>
<name>A0A0G1KU09_UNCK3</name>
<dbReference type="GO" id="GO:0046872">
    <property type="term" value="F:metal ion binding"/>
    <property type="evidence" value="ECO:0007669"/>
    <property type="project" value="UniProtKB-KW"/>
</dbReference>
<keyword evidence="2" id="KW-0479">Metal-binding</keyword>
<evidence type="ECO:0000256" key="6">
    <source>
        <dbReference type="HAMAP-Rule" id="MF_00944"/>
    </source>
</evidence>
<dbReference type="Proteomes" id="UP000033958">
    <property type="component" value="Unassembled WGS sequence"/>
</dbReference>
<dbReference type="FunFam" id="3.10.20.30:FF:000001">
    <property type="entry name" value="Ribosome-binding ATPase YchF"/>
    <property type="match status" value="1"/>
</dbReference>
<dbReference type="InterPro" id="IPR012675">
    <property type="entry name" value="Beta-grasp_dom_sf"/>
</dbReference>
<dbReference type="InterPro" id="IPR013029">
    <property type="entry name" value="YchF_C"/>
</dbReference>
<dbReference type="InterPro" id="IPR031167">
    <property type="entry name" value="G_OBG"/>
</dbReference>
<comment type="caution">
    <text evidence="9">The sequence shown here is derived from an EMBL/GenBank/DDBJ whole genome shotgun (WGS) entry which is preliminary data.</text>
</comment>
<proteinExistence type="inferred from homology"/>
<evidence type="ECO:0000256" key="5">
    <source>
        <dbReference type="ARBA" id="ARBA00022842"/>
    </source>
</evidence>
<dbReference type="PANTHER" id="PTHR23305">
    <property type="entry name" value="OBG GTPASE FAMILY"/>
    <property type="match status" value="1"/>
</dbReference>
<dbReference type="Pfam" id="PF01926">
    <property type="entry name" value="MMR_HSR1"/>
    <property type="match status" value="1"/>
</dbReference>
<feature type="domain" description="TGS" evidence="8">
    <location>
        <begin position="278"/>
        <end position="361"/>
    </location>
</feature>
<dbReference type="PRINTS" id="PR00326">
    <property type="entry name" value="GTP1OBG"/>
</dbReference>
<dbReference type="Gene3D" id="3.40.50.300">
    <property type="entry name" value="P-loop containing nucleotide triphosphate hydrolases"/>
    <property type="match status" value="1"/>
</dbReference>
<sequence>MSLSIGIVGLPNVGKSTLFNALMGKAQAAASNFPFCTIDPNVGAVPVPDPRLVILAKLEKSEKIVPATVEFVDIAGLVKGASEGQGLGNQFLGHVRECDAIIEVVRLFNDANVIHVSGNVDPKEDISTINTELLIADMQALEKRVGREAKEAKANTKLQPRMEFFHKIKSHIDAGQPARTFSTNDEEKVWLKELCLLTSKPILYVANVDDNQLKDPSLIIRLKEQVQDVFPEIIALNAKAEAELSQMCVEDQDLLLKELGMDEPGLNKVIRAGYKLLGLITFLTAGPKETRAWTISFGAKAPEAAGVIHTDFEKGFIRAETVAYTDFVQYGGWKGAAEAGKSRQEGKDYLVQDGDVMLFRFNV</sequence>
<dbReference type="PIRSF" id="PIRSF006641">
    <property type="entry name" value="CHP00092"/>
    <property type="match status" value="1"/>
</dbReference>
<dbReference type="PROSITE" id="PS51880">
    <property type="entry name" value="TGS"/>
    <property type="match status" value="1"/>
</dbReference>
<dbReference type="SUPFAM" id="SSF52540">
    <property type="entry name" value="P-loop containing nucleoside triphosphate hydrolases"/>
    <property type="match status" value="1"/>
</dbReference>
<dbReference type="PANTHER" id="PTHR23305:SF18">
    <property type="entry name" value="OBG-TYPE G DOMAIN-CONTAINING PROTEIN"/>
    <property type="match status" value="1"/>
</dbReference>
<dbReference type="GO" id="GO:0016887">
    <property type="term" value="F:ATP hydrolysis activity"/>
    <property type="evidence" value="ECO:0007669"/>
    <property type="project" value="UniProtKB-UniRule"/>
</dbReference>
<evidence type="ECO:0000313" key="10">
    <source>
        <dbReference type="Proteomes" id="UP000033958"/>
    </source>
</evidence>
<dbReference type="NCBIfam" id="TIGR00092">
    <property type="entry name" value="redox-regulated ATPase YchF"/>
    <property type="match status" value="1"/>
</dbReference>
<feature type="domain" description="OBG-type G" evidence="7">
    <location>
        <begin position="3"/>
        <end position="256"/>
    </location>
</feature>
<comment type="similarity">
    <text evidence="6">Belongs to the TRAFAC class OBG-HflX-like GTPase superfamily. OBG GTPase family. YchF/OLA1 subfamily.</text>
</comment>
<dbReference type="InterPro" id="IPR041706">
    <property type="entry name" value="YchF_N"/>
</dbReference>
<reference evidence="9 10" key="1">
    <citation type="journal article" date="2015" name="Nature">
        <title>rRNA introns, odd ribosomes, and small enigmatic genomes across a large radiation of phyla.</title>
        <authorList>
            <person name="Brown C.T."/>
            <person name="Hug L.A."/>
            <person name="Thomas B.C."/>
            <person name="Sharon I."/>
            <person name="Castelle C.J."/>
            <person name="Singh A."/>
            <person name="Wilkins M.J."/>
            <person name="Williams K.H."/>
            <person name="Banfield J.F."/>
        </authorList>
    </citation>
    <scope>NUCLEOTIDE SEQUENCE [LARGE SCALE GENOMIC DNA]</scope>
</reference>
<dbReference type="Gene3D" id="3.10.20.30">
    <property type="match status" value="1"/>
</dbReference>
<evidence type="ECO:0000259" key="8">
    <source>
        <dbReference type="PROSITE" id="PS51880"/>
    </source>
</evidence>
<gene>
    <name evidence="6" type="primary">ychF</name>
    <name evidence="9" type="ORF">VE97_C0006G0007</name>
</gene>
<dbReference type="CDD" id="cd01900">
    <property type="entry name" value="YchF"/>
    <property type="match status" value="1"/>
</dbReference>
<evidence type="ECO:0000259" key="7">
    <source>
        <dbReference type="PROSITE" id="PS51710"/>
    </source>
</evidence>
<dbReference type="InterPro" id="IPR004095">
    <property type="entry name" value="TGS"/>
</dbReference>